<comment type="caution">
    <text evidence="2">The sequence shown here is derived from an EMBL/GenBank/DDBJ whole genome shotgun (WGS) entry which is preliminary data.</text>
</comment>
<feature type="compositionally biased region" description="Low complexity" evidence="1">
    <location>
        <begin position="1"/>
        <end position="18"/>
    </location>
</feature>
<organism evidence="2 3">
    <name type="scientific">Datura stramonium</name>
    <name type="common">Jimsonweed</name>
    <name type="synonym">Common thornapple</name>
    <dbReference type="NCBI Taxonomy" id="4076"/>
    <lineage>
        <taxon>Eukaryota</taxon>
        <taxon>Viridiplantae</taxon>
        <taxon>Streptophyta</taxon>
        <taxon>Embryophyta</taxon>
        <taxon>Tracheophyta</taxon>
        <taxon>Spermatophyta</taxon>
        <taxon>Magnoliopsida</taxon>
        <taxon>eudicotyledons</taxon>
        <taxon>Gunneridae</taxon>
        <taxon>Pentapetalae</taxon>
        <taxon>asterids</taxon>
        <taxon>lamiids</taxon>
        <taxon>Solanales</taxon>
        <taxon>Solanaceae</taxon>
        <taxon>Solanoideae</taxon>
        <taxon>Datureae</taxon>
        <taxon>Datura</taxon>
    </lineage>
</organism>
<name>A0ABS8TL93_DATST</name>
<evidence type="ECO:0000313" key="3">
    <source>
        <dbReference type="Proteomes" id="UP000823775"/>
    </source>
</evidence>
<evidence type="ECO:0000313" key="2">
    <source>
        <dbReference type="EMBL" id="MCD7471317.1"/>
    </source>
</evidence>
<dbReference type="EMBL" id="JACEIK010001666">
    <property type="protein sequence ID" value="MCD7471317.1"/>
    <property type="molecule type" value="Genomic_DNA"/>
</dbReference>
<accession>A0ABS8TL93</accession>
<keyword evidence="3" id="KW-1185">Reference proteome</keyword>
<feature type="region of interest" description="Disordered" evidence="1">
    <location>
        <begin position="1"/>
        <end position="32"/>
    </location>
</feature>
<feature type="region of interest" description="Disordered" evidence="1">
    <location>
        <begin position="77"/>
        <end position="102"/>
    </location>
</feature>
<reference evidence="2 3" key="1">
    <citation type="journal article" date="2021" name="BMC Genomics">
        <title>Datura genome reveals duplications of psychoactive alkaloid biosynthetic genes and high mutation rate following tissue culture.</title>
        <authorList>
            <person name="Rajewski A."/>
            <person name="Carter-House D."/>
            <person name="Stajich J."/>
            <person name="Litt A."/>
        </authorList>
    </citation>
    <scope>NUCLEOTIDE SEQUENCE [LARGE SCALE GENOMIC DNA]</scope>
    <source>
        <strain evidence="2">AR-01</strain>
    </source>
</reference>
<gene>
    <name evidence="2" type="ORF">HAX54_011653</name>
</gene>
<proteinExistence type="predicted"/>
<protein>
    <submittedName>
        <fullName evidence="2">Uncharacterized protein</fullName>
    </submittedName>
</protein>
<dbReference type="Proteomes" id="UP000823775">
    <property type="component" value="Unassembled WGS sequence"/>
</dbReference>
<evidence type="ECO:0000256" key="1">
    <source>
        <dbReference type="SAM" id="MobiDB-lite"/>
    </source>
</evidence>
<sequence>MALTSSSTTNSLLPNKSLVQNQPLLPSPLKNASLATNSTKTVRYVQPISAVHASDSSKNLIVSDKLLQAFLQAATGTAAPAVTKKQNGRGQLEIQEGPSSAT</sequence>